<dbReference type="GO" id="GO:0016301">
    <property type="term" value="F:kinase activity"/>
    <property type="evidence" value="ECO:0007669"/>
    <property type="project" value="UniProtKB-KW"/>
</dbReference>
<accession>A0A2Z7CYY4</accession>
<organism evidence="1 2">
    <name type="scientific">Dorcoceras hygrometricum</name>
    <dbReference type="NCBI Taxonomy" id="472368"/>
    <lineage>
        <taxon>Eukaryota</taxon>
        <taxon>Viridiplantae</taxon>
        <taxon>Streptophyta</taxon>
        <taxon>Embryophyta</taxon>
        <taxon>Tracheophyta</taxon>
        <taxon>Spermatophyta</taxon>
        <taxon>Magnoliopsida</taxon>
        <taxon>eudicotyledons</taxon>
        <taxon>Gunneridae</taxon>
        <taxon>Pentapetalae</taxon>
        <taxon>asterids</taxon>
        <taxon>lamiids</taxon>
        <taxon>Lamiales</taxon>
        <taxon>Gesneriaceae</taxon>
        <taxon>Didymocarpoideae</taxon>
        <taxon>Trichosporeae</taxon>
        <taxon>Loxocarpinae</taxon>
        <taxon>Dorcoceras</taxon>
    </lineage>
</organism>
<name>A0A2Z7CYY4_9LAMI</name>
<protein>
    <submittedName>
        <fullName evidence="1">L-type lectin-domain containing receptor kinase IV.2-like</fullName>
    </submittedName>
</protein>
<gene>
    <name evidence="1" type="ORF">F511_37892</name>
</gene>
<evidence type="ECO:0000313" key="2">
    <source>
        <dbReference type="Proteomes" id="UP000250235"/>
    </source>
</evidence>
<dbReference type="GO" id="GO:0030246">
    <property type="term" value="F:carbohydrate binding"/>
    <property type="evidence" value="ECO:0007669"/>
    <property type="project" value="UniProtKB-KW"/>
</dbReference>
<keyword evidence="1" id="KW-0430">Lectin</keyword>
<keyword evidence="1" id="KW-0675">Receptor</keyword>
<sequence length="123" mass="13231">MLAENTTREVESDTVAVQELKTVKRDFGGLNKGIWPKSSLDHQTKFSELCSLDRSGGSSTVSCQNMQVGSDVRKDGSAGATEPAGGGQIRPAAEIFAKGEYGLAGALRRRWTSWSNKLSPLEQ</sequence>
<dbReference type="Proteomes" id="UP000250235">
    <property type="component" value="Unassembled WGS sequence"/>
</dbReference>
<keyword evidence="1" id="KW-0808">Transferase</keyword>
<reference evidence="1 2" key="1">
    <citation type="journal article" date="2015" name="Proc. Natl. Acad. Sci. U.S.A.">
        <title>The resurrection genome of Boea hygrometrica: A blueprint for survival of dehydration.</title>
        <authorList>
            <person name="Xiao L."/>
            <person name="Yang G."/>
            <person name="Zhang L."/>
            <person name="Yang X."/>
            <person name="Zhao S."/>
            <person name="Ji Z."/>
            <person name="Zhou Q."/>
            <person name="Hu M."/>
            <person name="Wang Y."/>
            <person name="Chen M."/>
            <person name="Xu Y."/>
            <person name="Jin H."/>
            <person name="Xiao X."/>
            <person name="Hu G."/>
            <person name="Bao F."/>
            <person name="Hu Y."/>
            <person name="Wan P."/>
            <person name="Li L."/>
            <person name="Deng X."/>
            <person name="Kuang T."/>
            <person name="Xiang C."/>
            <person name="Zhu J.K."/>
            <person name="Oliver M.J."/>
            <person name="He Y."/>
        </authorList>
    </citation>
    <scope>NUCLEOTIDE SEQUENCE [LARGE SCALE GENOMIC DNA]</scope>
    <source>
        <strain evidence="2">cv. XS01</strain>
    </source>
</reference>
<keyword evidence="2" id="KW-1185">Reference proteome</keyword>
<evidence type="ECO:0000313" key="1">
    <source>
        <dbReference type="EMBL" id="KZV52303.1"/>
    </source>
</evidence>
<dbReference type="EMBL" id="KQ991119">
    <property type="protein sequence ID" value="KZV52303.1"/>
    <property type="molecule type" value="Genomic_DNA"/>
</dbReference>
<dbReference type="AlphaFoldDB" id="A0A2Z7CYY4"/>
<keyword evidence="1" id="KW-0418">Kinase</keyword>
<proteinExistence type="predicted"/>